<dbReference type="Proteomes" id="UP000245609">
    <property type="component" value="Unassembled WGS sequence"/>
</dbReference>
<feature type="compositionally biased region" description="Polar residues" evidence="2">
    <location>
        <begin position="96"/>
        <end position="115"/>
    </location>
</feature>
<accession>A0A2T9ZB78</accession>
<dbReference type="EMBL" id="MBFS01000766">
    <property type="protein sequence ID" value="PVV01838.1"/>
    <property type="molecule type" value="Genomic_DNA"/>
</dbReference>
<feature type="region of interest" description="Disordered" evidence="2">
    <location>
        <begin position="96"/>
        <end position="166"/>
    </location>
</feature>
<dbReference type="OrthoDB" id="5575405at2759"/>
<evidence type="ECO:0000313" key="4">
    <source>
        <dbReference type="Proteomes" id="UP000245609"/>
    </source>
</evidence>
<comment type="caution">
    <text evidence="3">The sequence shown here is derived from an EMBL/GenBank/DDBJ whole genome shotgun (WGS) entry which is preliminary data.</text>
</comment>
<sequence length="471" mass="52648">MTALNFKKTRKEIVSGSCWDNELCRAAYAHYCSIADSDEFSPVLCINPECRAPNSLRRDQSGKREKKRPRFSCGECGKHISLEAYYTRIMGVNVPGSSDSTGSVTSADNKSTPIESNSSSSSDDTSQGSGSTDFGQQDQDTFNEDTNSNILLMKPPSSTVPLGYTRSTTADRAYTSKLELENSELRKTIVDLSNKVQFLIEQSKYANLPAPPPPPSSPDDTSFMVQKESKKRNRSMLSSEDSTESTAFSKIAKNLSKGQCPTEARKIEDALRNLTGAKSIFSGTTAEIKHGYSRFYIQGIVCQEYKKVKEFLKLLGFQLNKIVNLNFIGKKTLEFTINSDYASAFVRKVNELKVLKLIPKVDPSVPLDYTASKDSKQVVKTAFTNQLRRSYLSTSNKKYAGYLRDLALETEIYDNDDSVPTSKLSHSSKGYSESHQSNMEVWDFEFNLDSSNSSPIFLVFLQIPDSRFFKY</sequence>
<proteinExistence type="predicted"/>
<dbReference type="STRING" id="133381.A0A2T9ZB78"/>
<protein>
    <submittedName>
        <fullName evidence="3">Uncharacterized protein</fullName>
    </submittedName>
</protein>
<dbReference type="AlphaFoldDB" id="A0A2T9ZB78"/>
<feature type="coiled-coil region" evidence="1">
    <location>
        <begin position="175"/>
        <end position="202"/>
    </location>
</feature>
<evidence type="ECO:0000256" key="2">
    <source>
        <dbReference type="SAM" id="MobiDB-lite"/>
    </source>
</evidence>
<reference evidence="3 4" key="1">
    <citation type="journal article" date="2018" name="MBio">
        <title>Comparative Genomics Reveals the Core Gene Toolbox for the Fungus-Insect Symbiosis.</title>
        <authorList>
            <person name="Wang Y."/>
            <person name="Stata M."/>
            <person name="Wang W."/>
            <person name="Stajich J.E."/>
            <person name="White M.M."/>
            <person name="Moncalvo J.M."/>
        </authorList>
    </citation>
    <scope>NUCLEOTIDE SEQUENCE [LARGE SCALE GENOMIC DNA]</scope>
    <source>
        <strain evidence="3 4">SC-DP-2</strain>
    </source>
</reference>
<feature type="compositionally biased region" description="Low complexity" evidence="2">
    <location>
        <begin position="116"/>
        <end position="140"/>
    </location>
</feature>
<feature type="compositionally biased region" description="Polar residues" evidence="2">
    <location>
        <begin position="144"/>
        <end position="166"/>
    </location>
</feature>
<evidence type="ECO:0000256" key="1">
    <source>
        <dbReference type="SAM" id="Coils"/>
    </source>
</evidence>
<keyword evidence="4" id="KW-1185">Reference proteome</keyword>
<name>A0A2T9ZB78_9FUNG</name>
<gene>
    <name evidence="3" type="ORF">BB560_003730</name>
</gene>
<organism evidence="3 4">
    <name type="scientific">Smittium megazygosporum</name>
    <dbReference type="NCBI Taxonomy" id="133381"/>
    <lineage>
        <taxon>Eukaryota</taxon>
        <taxon>Fungi</taxon>
        <taxon>Fungi incertae sedis</taxon>
        <taxon>Zoopagomycota</taxon>
        <taxon>Kickxellomycotina</taxon>
        <taxon>Harpellomycetes</taxon>
        <taxon>Harpellales</taxon>
        <taxon>Legeriomycetaceae</taxon>
        <taxon>Smittium</taxon>
    </lineage>
</organism>
<evidence type="ECO:0000313" key="3">
    <source>
        <dbReference type="EMBL" id="PVV01838.1"/>
    </source>
</evidence>
<keyword evidence="1" id="KW-0175">Coiled coil</keyword>